<dbReference type="AlphaFoldDB" id="A0A0W0TBD2"/>
<dbReference type="GO" id="GO:0006298">
    <property type="term" value="P:mismatch repair"/>
    <property type="evidence" value="ECO:0007669"/>
    <property type="project" value="UniProtKB-UniRule"/>
</dbReference>
<evidence type="ECO:0000256" key="1">
    <source>
        <dbReference type="ARBA" id="ARBA00022490"/>
    </source>
</evidence>
<dbReference type="RefSeq" id="WP_058494609.1">
    <property type="nucleotide sequence ID" value="NZ_CAAAIU010000003.1"/>
</dbReference>
<dbReference type="Gene3D" id="3.40.600.10">
    <property type="entry name" value="DNA mismatch repair MutH/Restriction endonuclease, type II"/>
    <property type="match status" value="1"/>
</dbReference>
<evidence type="ECO:0000313" key="10">
    <source>
        <dbReference type="Proteomes" id="UP000054736"/>
    </source>
</evidence>
<keyword evidence="6 7" id="KW-0234">DNA repair</keyword>
<evidence type="ECO:0000256" key="6">
    <source>
        <dbReference type="ARBA" id="ARBA00023204"/>
    </source>
</evidence>
<dbReference type="SUPFAM" id="SSF52980">
    <property type="entry name" value="Restriction endonuclease-like"/>
    <property type="match status" value="1"/>
</dbReference>
<keyword evidence="5 7" id="KW-0378">Hydrolase</keyword>
<keyword evidence="10" id="KW-1185">Reference proteome</keyword>
<dbReference type="GO" id="GO:0005737">
    <property type="term" value="C:cytoplasm"/>
    <property type="evidence" value="ECO:0007669"/>
    <property type="project" value="UniProtKB-SubCell"/>
</dbReference>
<keyword evidence="1 7" id="KW-0963">Cytoplasm</keyword>
<evidence type="ECO:0000256" key="3">
    <source>
        <dbReference type="ARBA" id="ARBA00022759"/>
    </source>
</evidence>
<dbReference type="GO" id="GO:0016787">
    <property type="term" value="F:hydrolase activity"/>
    <property type="evidence" value="ECO:0007669"/>
    <property type="project" value="UniProtKB-KW"/>
</dbReference>
<proteinExistence type="inferred from homology"/>
<dbReference type="NCBIfam" id="NF003458">
    <property type="entry name" value="PRK05070.1"/>
    <property type="match status" value="1"/>
</dbReference>
<evidence type="ECO:0000256" key="4">
    <source>
        <dbReference type="ARBA" id="ARBA00022763"/>
    </source>
</evidence>
<dbReference type="Pfam" id="PF02976">
    <property type="entry name" value="MutH"/>
    <property type="match status" value="1"/>
</dbReference>
<evidence type="ECO:0000256" key="7">
    <source>
        <dbReference type="HAMAP-Rule" id="MF_00759"/>
    </source>
</evidence>
<evidence type="ECO:0000256" key="5">
    <source>
        <dbReference type="ARBA" id="ARBA00022801"/>
    </source>
</evidence>
<name>A0A0W0TBD2_9GAMM</name>
<dbReference type="GO" id="GO:0004519">
    <property type="term" value="F:endonuclease activity"/>
    <property type="evidence" value="ECO:0007669"/>
    <property type="project" value="UniProtKB-UniRule"/>
</dbReference>
<protein>
    <recommendedName>
        <fullName evidence="7">DNA mismatch repair protein MutH</fullName>
    </recommendedName>
    <alternativeName>
        <fullName evidence="7">Methyl-directed mismatch repair protein</fullName>
    </alternativeName>
</protein>
<comment type="function">
    <text evidence="7">Sequence-specific endonuclease that cleaves unmethylated GATC sequences. It is involved in DNA mismatch repair.</text>
</comment>
<dbReference type="STRING" id="1212489.Ldro_0245"/>
<dbReference type="InterPro" id="IPR037057">
    <property type="entry name" value="DNA_rep_MutH/T2_RE_sf"/>
</dbReference>
<keyword evidence="4 7" id="KW-0227">DNA damage</keyword>
<dbReference type="SMART" id="SM00927">
    <property type="entry name" value="MutH"/>
    <property type="match status" value="1"/>
</dbReference>
<dbReference type="InterPro" id="IPR011335">
    <property type="entry name" value="Restrct_endonuc-II-like"/>
</dbReference>
<dbReference type="GO" id="GO:0006304">
    <property type="term" value="P:DNA modification"/>
    <property type="evidence" value="ECO:0007669"/>
    <property type="project" value="InterPro"/>
</dbReference>
<dbReference type="InterPro" id="IPR004230">
    <property type="entry name" value="DNA_mismatch_repair_MutH"/>
</dbReference>
<dbReference type="Proteomes" id="UP000054736">
    <property type="component" value="Unassembled WGS sequence"/>
</dbReference>
<dbReference type="NCBIfam" id="TIGR02248">
    <property type="entry name" value="mutH_TIGR"/>
    <property type="match status" value="1"/>
</dbReference>
<organism evidence="9 10">
    <name type="scientific">Legionella drozanskii LLAP-1</name>
    <dbReference type="NCBI Taxonomy" id="1212489"/>
    <lineage>
        <taxon>Bacteria</taxon>
        <taxon>Pseudomonadati</taxon>
        <taxon>Pseudomonadota</taxon>
        <taxon>Gammaproteobacteria</taxon>
        <taxon>Legionellales</taxon>
        <taxon>Legionellaceae</taxon>
        <taxon>Legionella</taxon>
    </lineage>
</organism>
<dbReference type="InterPro" id="IPR011337">
    <property type="entry name" value="DNA_rep_MutH/RE_typeII_Sau3AI"/>
</dbReference>
<accession>A0A0W0TBD2</accession>
<gene>
    <name evidence="7 9" type="primary">mutH</name>
    <name evidence="9" type="ORF">Ldro_0245</name>
</gene>
<comment type="caution">
    <text evidence="9">The sequence shown here is derived from an EMBL/GenBank/DDBJ whole genome shotgun (WGS) entry which is preliminary data.</text>
</comment>
<evidence type="ECO:0000313" key="9">
    <source>
        <dbReference type="EMBL" id="KTC92874.1"/>
    </source>
</evidence>
<feature type="domain" description="DNA mismatch repair MutH/Type II restriction enzyme Sau3AI" evidence="8">
    <location>
        <begin position="58"/>
        <end position="156"/>
    </location>
</feature>
<evidence type="ECO:0000256" key="2">
    <source>
        <dbReference type="ARBA" id="ARBA00022722"/>
    </source>
</evidence>
<dbReference type="HAMAP" id="MF_00759">
    <property type="entry name" value="MutH"/>
    <property type="match status" value="1"/>
</dbReference>
<dbReference type="EMBL" id="LNXY01000003">
    <property type="protein sequence ID" value="KTC92874.1"/>
    <property type="molecule type" value="Genomic_DNA"/>
</dbReference>
<evidence type="ECO:0000259" key="8">
    <source>
        <dbReference type="SMART" id="SM00927"/>
    </source>
</evidence>
<reference evidence="9 10" key="1">
    <citation type="submission" date="2015-11" db="EMBL/GenBank/DDBJ databases">
        <title>Genomic analysis of 38 Legionella species identifies large and diverse effector repertoires.</title>
        <authorList>
            <person name="Burstein D."/>
            <person name="Amaro F."/>
            <person name="Zusman T."/>
            <person name="Lifshitz Z."/>
            <person name="Cohen O."/>
            <person name="Gilbert J.A."/>
            <person name="Pupko T."/>
            <person name="Shuman H.A."/>
            <person name="Segal G."/>
        </authorList>
    </citation>
    <scope>NUCLEOTIDE SEQUENCE [LARGE SCALE GENOMIC DNA]</scope>
    <source>
        <strain evidence="9 10">ATCC 700990</strain>
    </source>
</reference>
<dbReference type="OrthoDB" id="5634909at2"/>
<comment type="similarity">
    <text evidence="7">Belongs to the MutH family.</text>
</comment>
<dbReference type="CDD" id="cd00583">
    <property type="entry name" value="MutH-like"/>
    <property type="match status" value="1"/>
</dbReference>
<dbReference type="PATRIC" id="fig|1212489.4.peg.255"/>
<keyword evidence="3 7" id="KW-0255">Endonuclease</keyword>
<sequence>MLLPLTKRKLNNENELLERCRLIEGLSFAQLANALQIKIPAEQQRRKGWTGLAIELALGTTAGTKSAPDFSALGIELKSVPLNDKGKPAESTFVTSIPLLTIHQQNWQSSQCFAKLKRVLWLPIEGDNKITFEHRRIGQGFLWSPNQAEEAILADDWSELTTMISTGHLEEIHAGIGQYLQVRPKAANAKSLCYGFDSEGTKVLTLPRGFYLRSCFTEQIIAANLYRGIQQEES</sequence>
<dbReference type="GO" id="GO:0003677">
    <property type="term" value="F:DNA binding"/>
    <property type="evidence" value="ECO:0007669"/>
    <property type="project" value="InterPro"/>
</dbReference>
<keyword evidence="2 7" id="KW-0540">Nuclease</keyword>
<comment type="subcellular location">
    <subcellularLocation>
        <location evidence="7">Cytoplasm</location>
    </subcellularLocation>
</comment>